<dbReference type="RefSeq" id="WP_319927475.1">
    <property type="nucleotide sequence ID" value="NZ_VCDP01000079.1"/>
</dbReference>
<reference evidence="2" key="1">
    <citation type="journal article" date="2024" name="Toxins">
        <title>Genome Sequence Analysis of Native Xenorhabdus Strains Isolated from Entomopathogenic Nematodes in Argentina.</title>
        <authorList>
            <person name="Palma L."/>
            <person name="Frizzo L."/>
            <person name="Kaiser S."/>
            <person name="Berry C."/>
            <person name="Caballero P."/>
            <person name="Bode H.B."/>
            <person name="Del Valle E.E."/>
        </authorList>
    </citation>
    <scope>NUCLEOTIDE SEQUENCE [LARGE SCALE GENOMIC DNA]</scope>
    <source>
        <strain evidence="2">Reich</strain>
    </source>
</reference>
<name>A0ABU4SQ49_9GAMM</name>
<protein>
    <submittedName>
        <fullName evidence="1">Uncharacterized protein</fullName>
    </submittedName>
</protein>
<proteinExistence type="predicted"/>
<gene>
    <name evidence="1" type="ORF">FE394_16600</name>
</gene>
<accession>A0ABU4SQ49</accession>
<dbReference type="PANTHER" id="PTHR45982">
    <property type="entry name" value="REGULATOR OF CHROMOSOME CONDENSATION"/>
    <property type="match status" value="1"/>
</dbReference>
<dbReference type="SUPFAM" id="SSF50985">
    <property type="entry name" value="RCC1/BLIP-II"/>
    <property type="match status" value="2"/>
</dbReference>
<evidence type="ECO:0000313" key="1">
    <source>
        <dbReference type="EMBL" id="MDX8000763.1"/>
    </source>
</evidence>
<dbReference type="InterPro" id="IPR051553">
    <property type="entry name" value="Ran_GTPase-activating"/>
</dbReference>
<dbReference type="PANTHER" id="PTHR45982:SF1">
    <property type="entry name" value="REGULATOR OF CHROMOSOME CONDENSATION"/>
    <property type="match status" value="1"/>
</dbReference>
<organism evidence="1 2">
    <name type="scientific">Xenorhabdus littoralis</name>
    <dbReference type="NCBI Taxonomy" id="2582835"/>
    <lineage>
        <taxon>Bacteria</taxon>
        <taxon>Pseudomonadati</taxon>
        <taxon>Pseudomonadota</taxon>
        <taxon>Gammaproteobacteria</taxon>
        <taxon>Enterobacterales</taxon>
        <taxon>Morganellaceae</taxon>
        <taxon>Xenorhabdus</taxon>
    </lineage>
</organism>
<dbReference type="Proteomes" id="UP001271640">
    <property type="component" value="Unassembled WGS sequence"/>
</dbReference>
<sequence>MSNTSLPKPTLPQAKQGIINKAEIGDTVKIYVPKYYGIADKDEIKLTFGSISIPIFSVKNPDGLSDPFLIAEVGKSDIPDGIYGLYYTVQHFTNFTSNQSEVAIITFVDKGTVTPPTSNDKSFILMGARSTLYTSANALYGPQRITAWDKKTMEPVEVTWKYEGNPKVNMSWQSFTGSSFLDNAPDLPLTATLGQHSITLNPINIFSNGGTSDSDYTLTPVPGQPDGTPARFRSSFAALANNGDLYAWGGIFPAGGGRLLGSNVKKVAAGAYGYIALKNDGSLSAWKIPNDIDFEIAPESSEYVDVAAGGTNFIALQSDGTVNIWGFGIPPIRTNLGPADKTILVGNDDAVFGFNTQTTTSCWIRNSGAYMGGGWINYTYGIDYQYPRAIVPTRLGFIFLHENGNGELLLPEISTDPNNRSYIPHSVYPGDFVQVVCPVDWDGFNPVTGTGIVFLDKSGVVTVYSHHSSNQLPYPGSPIVDIASNKNTYVMIDGTGVSAGGRDPYPSSLSNIVQVTSSAAAYASLGKDGSVTTWGDDMYGGWGSNPRDVQKAIYATGKAFVGLTDDDRLILWGDASGGGVDPFITSALDGKISYYRK</sequence>
<evidence type="ECO:0000313" key="2">
    <source>
        <dbReference type="Proteomes" id="UP001271640"/>
    </source>
</evidence>
<keyword evidence="2" id="KW-1185">Reference proteome</keyword>
<dbReference type="Gene3D" id="2.130.10.30">
    <property type="entry name" value="Regulator of chromosome condensation 1/beta-lactamase-inhibitor protein II"/>
    <property type="match status" value="2"/>
</dbReference>
<dbReference type="InterPro" id="IPR009091">
    <property type="entry name" value="RCC1/BLIP-II"/>
</dbReference>
<comment type="caution">
    <text evidence="1">The sequence shown here is derived from an EMBL/GenBank/DDBJ whole genome shotgun (WGS) entry which is preliminary data.</text>
</comment>
<dbReference type="EMBL" id="VCDP01000079">
    <property type="protein sequence ID" value="MDX8000763.1"/>
    <property type="molecule type" value="Genomic_DNA"/>
</dbReference>